<dbReference type="EMBL" id="FOVE01000008">
    <property type="protein sequence ID" value="SFN39145.1"/>
    <property type="molecule type" value="Genomic_DNA"/>
</dbReference>
<feature type="domain" description="HTH cro/C1-type" evidence="1">
    <location>
        <begin position="11"/>
        <end position="64"/>
    </location>
</feature>
<keyword evidence="3" id="KW-1185">Reference proteome</keyword>
<evidence type="ECO:0000313" key="3">
    <source>
        <dbReference type="Proteomes" id="UP000242869"/>
    </source>
</evidence>
<dbReference type="SMART" id="SM00530">
    <property type="entry name" value="HTH_XRE"/>
    <property type="match status" value="1"/>
</dbReference>
<sequence length="251" mass="28601">MSEAAQLVFTIKRLLKSRGHTYRDVAQALHLSEASVKRLFSAQRLSVDRLAELSAFLGLTLAELVQETQSDQLPIRALSMEQEAELVSDERMLLVAACAINQWRLDEIQSIYALTEPECLKYLLRLERIGLIRLLPGNRIRLTIARDFAWLPNGPIQCYFRQQCQADFLAGDAIGSETGYFFVHGMLTPAAMAEMEAEVSRLRRKFAELHRECASLPLHRKYGMGFLLALREWEPESFTRLRRTDLAASKS</sequence>
<name>A0A1I4YM79_9NEIS</name>
<dbReference type="Proteomes" id="UP000242869">
    <property type="component" value="Unassembled WGS sequence"/>
</dbReference>
<proteinExistence type="predicted"/>
<evidence type="ECO:0000259" key="1">
    <source>
        <dbReference type="PROSITE" id="PS50943"/>
    </source>
</evidence>
<organism evidence="2 3">
    <name type="scientific">Formivibrio citricus</name>
    <dbReference type="NCBI Taxonomy" id="83765"/>
    <lineage>
        <taxon>Bacteria</taxon>
        <taxon>Pseudomonadati</taxon>
        <taxon>Pseudomonadota</taxon>
        <taxon>Betaproteobacteria</taxon>
        <taxon>Neisseriales</taxon>
        <taxon>Chitinibacteraceae</taxon>
        <taxon>Formivibrio</taxon>
    </lineage>
</organism>
<dbReference type="RefSeq" id="WP_091193297.1">
    <property type="nucleotide sequence ID" value="NZ_FOVE01000008.1"/>
</dbReference>
<dbReference type="AlphaFoldDB" id="A0A1I4YM79"/>
<gene>
    <name evidence="2" type="ORF">SAMN05660284_01378</name>
</gene>
<protein>
    <submittedName>
        <fullName evidence="2">Helix-turn-helix</fullName>
    </submittedName>
</protein>
<accession>A0A1I4YM79</accession>
<dbReference type="CDD" id="cd00093">
    <property type="entry name" value="HTH_XRE"/>
    <property type="match status" value="1"/>
</dbReference>
<dbReference type="OrthoDB" id="5298444at2"/>
<dbReference type="STRING" id="83765.SAMN05660284_01378"/>
<dbReference type="InterPro" id="IPR010982">
    <property type="entry name" value="Lambda_DNA-bd_dom_sf"/>
</dbReference>
<dbReference type="InterPro" id="IPR001387">
    <property type="entry name" value="Cro/C1-type_HTH"/>
</dbReference>
<dbReference type="PROSITE" id="PS50943">
    <property type="entry name" value="HTH_CROC1"/>
    <property type="match status" value="1"/>
</dbReference>
<dbReference type="GO" id="GO:0003677">
    <property type="term" value="F:DNA binding"/>
    <property type="evidence" value="ECO:0007669"/>
    <property type="project" value="InterPro"/>
</dbReference>
<dbReference type="Gene3D" id="1.10.260.40">
    <property type="entry name" value="lambda repressor-like DNA-binding domains"/>
    <property type="match status" value="1"/>
</dbReference>
<reference evidence="3" key="1">
    <citation type="submission" date="2016-10" db="EMBL/GenBank/DDBJ databases">
        <authorList>
            <person name="Varghese N."/>
            <person name="Submissions S."/>
        </authorList>
    </citation>
    <scope>NUCLEOTIDE SEQUENCE [LARGE SCALE GENOMIC DNA]</scope>
    <source>
        <strain evidence="3">DSM 6150</strain>
    </source>
</reference>
<dbReference type="Pfam" id="PF01381">
    <property type="entry name" value="HTH_3"/>
    <property type="match status" value="1"/>
</dbReference>
<dbReference type="SUPFAM" id="SSF47413">
    <property type="entry name" value="lambda repressor-like DNA-binding domains"/>
    <property type="match status" value="1"/>
</dbReference>
<evidence type="ECO:0000313" key="2">
    <source>
        <dbReference type="EMBL" id="SFN39145.1"/>
    </source>
</evidence>